<name>A0A165E2A1_9APHY</name>
<evidence type="ECO:0000313" key="10">
    <source>
        <dbReference type="EMBL" id="KZT06106.1"/>
    </source>
</evidence>
<protein>
    <recommendedName>
        <fullName evidence="12">Mitochondrial F1F0-ATP synthase g subunit</fullName>
    </recommendedName>
</protein>
<keyword evidence="8" id="KW-0472">Membrane</keyword>
<dbReference type="RefSeq" id="XP_040763846.1">
    <property type="nucleotide sequence ID" value="XM_040909008.1"/>
</dbReference>
<evidence type="ECO:0000256" key="7">
    <source>
        <dbReference type="ARBA" id="ARBA00023128"/>
    </source>
</evidence>
<comment type="subcellular location">
    <subcellularLocation>
        <location evidence="1">Mitochondrion membrane</location>
    </subcellularLocation>
</comment>
<organism evidence="10 11">
    <name type="scientific">Laetiporus sulphureus 93-53</name>
    <dbReference type="NCBI Taxonomy" id="1314785"/>
    <lineage>
        <taxon>Eukaryota</taxon>
        <taxon>Fungi</taxon>
        <taxon>Dikarya</taxon>
        <taxon>Basidiomycota</taxon>
        <taxon>Agaricomycotina</taxon>
        <taxon>Agaricomycetes</taxon>
        <taxon>Polyporales</taxon>
        <taxon>Laetiporus</taxon>
    </lineage>
</organism>
<dbReference type="InParanoid" id="A0A165E2A1"/>
<dbReference type="GO" id="GO:0015078">
    <property type="term" value="F:proton transmembrane transporter activity"/>
    <property type="evidence" value="ECO:0007669"/>
    <property type="project" value="InterPro"/>
</dbReference>
<evidence type="ECO:0000256" key="1">
    <source>
        <dbReference type="ARBA" id="ARBA00004325"/>
    </source>
</evidence>
<keyword evidence="7" id="KW-0496">Mitochondrion</keyword>
<keyword evidence="4" id="KW-0138">CF(0)</keyword>
<dbReference type="STRING" id="1314785.A0A165E2A1"/>
<gene>
    <name evidence="10" type="ORF">LAESUDRAFT_726329</name>
</gene>
<evidence type="ECO:0000256" key="2">
    <source>
        <dbReference type="ARBA" id="ARBA00005699"/>
    </source>
</evidence>
<keyword evidence="11" id="KW-1185">Reference proteome</keyword>
<evidence type="ECO:0000256" key="9">
    <source>
        <dbReference type="ARBA" id="ARBA00023310"/>
    </source>
</evidence>
<dbReference type="OrthoDB" id="437at2759"/>
<accession>A0A165E2A1</accession>
<proteinExistence type="inferred from homology"/>
<reference evidence="10 11" key="1">
    <citation type="journal article" date="2016" name="Mol. Biol. Evol.">
        <title>Comparative Genomics of Early-Diverging Mushroom-Forming Fungi Provides Insights into the Origins of Lignocellulose Decay Capabilities.</title>
        <authorList>
            <person name="Nagy L.G."/>
            <person name="Riley R."/>
            <person name="Tritt A."/>
            <person name="Adam C."/>
            <person name="Daum C."/>
            <person name="Floudas D."/>
            <person name="Sun H."/>
            <person name="Yadav J.S."/>
            <person name="Pangilinan J."/>
            <person name="Larsson K.H."/>
            <person name="Matsuura K."/>
            <person name="Barry K."/>
            <person name="Labutti K."/>
            <person name="Kuo R."/>
            <person name="Ohm R.A."/>
            <person name="Bhattacharya S.S."/>
            <person name="Shirouzu T."/>
            <person name="Yoshinaga Y."/>
            <person name="Martin F.M."/>
            <person name="Grigoriev I.V."/>
            <person name="Hibbett D.S."/>
        </authorList>
    </citation>
    <scope>NUCLEOTIDE SEQUENCE [LARGE SCALE GENOMIC DNA]</scope>
    <source>
        <strain evidence="10 11">93-53</strain>
    </source>
</reference>
<dbReference type="Proteomes" id="UP000076871">
    <property type="component" value="Unassembled WGS sequence"/>
</dbReference>
<comment type="similarity">
    <text evidence="2">Belongs to the ATPase g subunit family.</text>
</comment>
<evidence type="ECO:0000313" key="11">
    <source>
        <dbReference type="Proteomes" id="UP000076871"/>
    </source>
</evidence>
<dbReference type="GO" id="GO:0015986">
    <property type="term" value="P:proton motive force-driven ATP synthesis"/>
    <property type="evidence" value="ECO:0007669"/>
    <property type="project" value="InterPro"/>
</dbReference>
<keyword evidence="6" id="KW-0406">Ion transport</keyword>
<dbReference type="FunCoup" id="A0A165E2A1">
    <property type="interactions" value="1"/>
</dbReference>
<dbReference type="GeneID" id="63826037"/>
<evidence type="ECO:0000256" key="4">
    <source>
        <dbReference type="ARBA" id="ARBA00022547"/>
    </source>
</evidence>
<evidence type="ECO:0000256" key="8">
    <source>
        <dbReference type="ARBA" id="ARBA00023136"/>
    </source>
</evidence>
<evidence type="ECO:0000256" key="3">
    <source>
        <dbReference type="ARBA" id="ARBA00022448"/>
    </source>
</evidence>
<evidence type="ECO:0000256" key="5">
    <source>
        <dbReference type="ARBA" id="ARBA00022781"/>
    </source>
</evidence>
<dbReference type="InterPro" id="IPR006808">
    <property type="entry name" value="ATP_synth_F0_gsu_mt"/>
</dbReference>
<dbReference type="EMBL" id="KV427626">
    <property type="protein sequence ID" value="KZT06106.1"/>
    <property type="molecule type" value="Genomic_DNA"/>
</dbReference>
<sequence length="163" mass="18123">MVRAPVPFRLAQAMRVRRMPAQQQRFASSSSGSSEKAQETLAKVQQYAGSAVEVARKVLGPVGEKAGNALGTYRQPILYNLSVAREFLKQVYVAERLQPPTSLNSVVNAYSTLWYRAGKASYWRELLQSGEWAKIGVYAVEAYGIFKIGEMVGRRSLVGYKVE</sequence>
<dbReference type="GO" id="GO:0031966">
    <property type="term" value="C:mitochondrial membrane"/>
    <property type="evidence" value="ECO:0007669"/>
    <property type="project" value="UniProtKB-SubCell"/>
</dbReference>
<evidence type="ECO:0000256" key="6">
    <source>
        <dbReference type="ARBA" id="ARBA00023065"/>
    </source>
</evidence>
<keyword evidence="5" id="KW-0375">Hydrogen ion transport</keyword>
<evidence type="ECO:0008006" key="12">
    <source>
        <dbReference type="Google" id="ProtNLM"/>
    </source>
</evidence>
<dbReference type="GO" id="GO:0045259">
    <property type="term" value="C:proton-transporting ATP synthase complex"/>
    <property type="evidence" value="ECO:0007669"/>
    <property type="project" value="UniProtKB-KW"/>
</dbReference>
<dbReference type="AlphaFoldDB" id="A0A165E2A1"/>
<keyword evidence="9" id="KW-0066">ATP synthesis</keyword>
<keyword evidence="3" id="KW-0813">Transport</keyword>
<dbReference type="Pfam" id="PF04718">
    <property type="entry name" value="ATP-synt_G"/>
    <property type="match status" value="1"/>
</dbReference>